<name>A0A1D2J3S4_PARBR</name>
<dbReference type="AlphaFoldDB" id="A0A1D2J3S4"/>
<comment type="caution">
    <text evidence="2">The sequence shown here is derived from an EMBL/GenBank/DDBJ whole genome shotgun (WGS) entry which is preliminary data.</text>
</comment>
<protein>
    <submittedName>
        <fullName evidence="2">Uncharacterized protein</fullName>
    </submittedName>
</protein>
<evidence type="ECO:0000256" key="1">
    <source>
        <dbReference type="SAM" id="MobiDB-lite"/>
    </source>
</evidence>
<evidence type="ECO:0000313" key="3">
    <source>
        <dbReference type="Proteomes" id="UP000242814"/>
    </source>
</evidence>
<feature type="compositionally biased region" description="Basic residues" evidence="1">
    <location>
        <begin position="98"/>
        <end position="115"/>
    </location>
</feature>
<dbReference type="EMBL" id="LZYO01000662">
    <property type="protein sequence ID" value="ODH12942.1"/>
    <property type="molecule type" value="Genomic_DNA"/>
</dbReference>
<feature type="non-terminal residue" evidence="2">
    <location>
        <position position="1"/>
    </location>
</feature>
<evidence type="ECO:0000313" key="2">
    <source>
        <dbReference type="EMBL" id="ODH12942.1"/>
    </source>
</evidence>
<feature type="region of interest" description="Disordered" evidence="1">
    <location>
        <begin position="45"/>
        <end position="117"/>
    </location>
</feature>
<feature type="compositionally biased region" description="Polar residues" evidence="1">
    <location>
        <begin position="48"/>
        <end position="64"/>
    </location>
</feature>
<dbReference type="Proteomes" id="UP000242814">
    <property type="component" value="Unassembled WGS sequence"/>
</dbReference>
<feature type="compositionally biased region" description="Polar residues" evidence="1">
    <location>
        <begin position="11"/>
        <end position="20"/>
    </location>
</feature>
<organism evidence="2 3">
    <name type="scientific">Paracoccidioides brasiliensis</name>
    <dbReference type="NCBI Taxonomy" id="121759"/>
    <lineage>
        <taxon>Eukaryota</taxon>
        <taxon>Fungi</taxon>
        <taxon>Dikarya</taxon>
        <taxon>Ascomycota</taxon>
        <taxon>Pezizomycotina</taxon>
        <taxon>Eurotiomycetes</taxon>
        <taxon>Eurotiomycetidae</taxon>
        <taxon>Onygenales</taxon>
        <taxon>Ajellomycetaceae</taxon>
        <taxon>Paracoccidioides</taxon>
    </lineage>
</organism>
<sequence length="201" mass="22551">DASKPTMANLIHTTNHSPTVANPDPDLDWNPEILISLQPLPSQHILLSPSTPRATAPSVSTQQAMAPLPTRPNSRRIKLNNPPIPSKRPPPPPPHGPAHTKNRLRPRRFPRRRHPPLPLSNNLLISMPLCAPVLSGLDDPFAARLELTLKNTDGISIVTEQTLERWFAASWWRRENCAEMQRMRALMRTTTWEGFMACCQA</sequence>
<gene>
    <name evidence="2" type="ORF">ACO22_07759</name>
</gene>
<proteinExistence type="predicted"/>
<feature type="region of interest" description="Disordered" evidence="1">
    <location>
        <begin position="1"/>
        <end position="25"/>
    </location>
</feature>
<accession>A0A1D2J3S4</accession>
<reference evidence="2 3" key="1">
    <citation type="submission" date="2016-06" db="EMBL/GenBank/DDBJ databases">
        <authorList>
            <person name="Kjaerup R.B."/>
            <person name="Dalgaard T.S."/>
            <person name="Juul-Madsen H.R."/>
        </authorList>
    </citation>
    <scope>NUCLEOTIDE SEQUENCE [LARGE SCALE GENOMIC DNA]</scope>
    <source>
        <strain evidence="2 3">Pb300</strain>
    </source>
</reference>
<feature type="compositionally biased region" description="Pro residues" evidence="1">
    <location>
        <begin position="82"/>
        <end position="96"/>
    </location>
</feature>